<dbReference type="GO" id="GO:1990044">
    <property type="term" value="P:protein localization to lipid droplet"/>
    <property type="evidence" value="ECO:0007669"/>
    <property type="project" value="EnsemblFungi"/>
</dbReference>
<dbReference type="InParanoid" id="G0VKV1"/>
<dbReference type="GO" id="GO:0042802">
    <property type="term" value="F:identical protein binding"/>
    <property type="evidence" value="ECO:0007669"/>
    <property type="project" value="EnsemblFungi"/>
</dbReference>
<dbReference type="Proteomes" id="UP000001640">
    <property type="component" value="Chromosome 10"/>
</dbReference>
<feature type="transmembrane region" description="Helical" evidence="1">
    <location>
        <begin position="242"/>
        <end position="271"/>
    </location>
</feature>
<name>G0VKV1_NAUCA</name>
<gene>
    <name evidence="2" type="primary">NCAS0J01600</name>
    <name evidence="2" type="ordered locus">NCAS_0J01600</name>
</gene>
<protein>
    <recommendedName>
        <fullName evidence="4">Seipin</fullName>
    </recommendedName>
</protein>
<dbReference type="AlphaFoldDB" id="G0VKV1"/>
<dbReference type="GO" id="GO:0140042">
    <property type="term" value="P:lipid droplet formation"/>
    <property type="evidence" value="ECO:0007669"/>
    <property type="project" value="EnsemblFungi"/>
</dbReference>
<dbReference type="GO" id="GO:0090155">
    <property type="term" value="P:negative regulation of sphingolipid biosynthetic process"/>
    <property type="evidence" value="ECO:0007669"/>
    <property type="project" value="EnsemblFungi"/>
</dbReference>
<dbReference type="GO" id="GO:0032541">
    <property type="term" value="C:cortical endoplasmic reticulum"/>
    <property type="evidence" value="ECO:0007669"/>
    <property type="project" value="EnsemblFungi"/>
</dbReference>
<dbReference type="EMBL" id="HE576761">
    <property type="protein sequence ID" value="CCC72139.1"/>
    <property type="molecule type" value="Genomic_DNA"/>
</dbReference>
<dbReference type="GO" id="GO:0005789">
    <property type="term" value="C:endoplasmic reticulum membrane"/>
    <property type="evidence" value="ECO:0007669"/>
    <property type="project" value="EnsemblFungi"/>
</dbReference>
<dbReference type="GO" id="GO:0055090">
    <property type="term" value="P:acylglycerol homeostasis"/>
    <property type="evidence" value="ECO:0007669"/>
    <property type="project" value="EnsemblFungi"/>
</dbReference>
<dbReference type="STRING" id="1064592.G0VKV1"/>
<accession>G0VKV1</accession>
<evidence type="ECO:0000313" key="3">
    <source>
        <dbReference type="Proteomes" id="UP000001640"/>
    </source>
</evidence>
<keyword evidence="1" id="KW-0812">Transmembrane</keyword>
<dbReference type="RefSeq" id="XP_003678477.1">
    <property type="nucleotide sequence ID" value="XM_003678429.1"/>
</dbReference>
<dbReference type="GO" id="GO:0046889">
    <property type="term" value="P:positive regulation of lipid biosynthetic process"/>
    <property type="evidence" value="ECO:0007669"/>
    <property type="project" value="EnsemblFungi"/>
</dbReference>
<dbReference type="FunCoup" id="G0VKV1">
    <property type="interactions" value="18"/>
</dbReference>
<reference evidence="2 3" key="1">
    <citation type="journal article" date="2011" name="Proc. Natl. Acad. Sci. U.S.A.">
        <title>Evolutionary erosion of yeast sex chromosomes by mating-type switching accidents.</title>
        <authorList>
            <person name="Gordon J.L."/>
            <person name="Armisen D."/>
            <person name="Proux-Wera E."/>
            <person name="Oheigeartaigh S.S."/>
            <person name="Byrne K.P."/>
            <person name="Wolfe K.H."/>
        </authorList>
    </citation>
    <scope>NUCLEOTIDE SEQUENCE [LARGE SCALE GENOMIC DNA]</scope>
    <source>
        <strain evidence="3">ATCC 76901 / BCRC 22586 / CBS 4309 / NBRC 1992 / NRRL Y-12630</strain>
    </source>
</reference>
<dbReference type="KEGG" id="ncs:NCAS_0J01600"/>
<keyword evidence="1" id="KW-0472">Membrane</keyword>
<reference key="2">
    <citation type="submission" date="2011-08" db="EMBL/GenBank/DDBJ databases">
        <title>Genome sequence of Naumovozyma castellii.</title>
        <authorList>
            <person name="Gordon J.L."/>
            <person name="Armisen D."/>
            <person name="Proux-Wera E."/>
            <person name="OhEigeartaigh S.S."/>
            <person name="Byrne K.P."/>
            <person name="Wolfe K.H."/>
        </authorList>
    </citation>
    <scope>NUCLEOTIDE SEQUENCE</scope>
    <source>
        <strain>Type strain:CBS 4309</strain>
    </source>
</reference>
<feature type="transmembrane region" description="Helical" evidence="1">
    <location>
        <begin position="14"/>
        <end position="37"/>
    </location>
</feature>
<keyword evidence="3" id="KW-1185">Reference proteome</keyword>
<proteinExistence type="predicted"/>
<dbReference type="GO" id="GO:0055091">
    <property type="term" value="P:phospholipid homeostasis"/>
    <property type="evidence" value="ECO:0007669"/>
    <property type="project" value="EnsemblFungi"/>
</dbReference>
<dbReference type="OMA" id="FLQWSSY"/>
<dbReference type="HOGENOM" id="CLU_061225_0_0_1"/>
<dbReference type="OrthoDB" id="4053690at2759"/>
<organism evidence="2 3">
    <name type="scientific">Naumovozyma castellii</name>
    <name type="common">Yeast</name>
    <name type="synonym">Saccharomyces castellii</name>
    <dbReference type="NCBI Taxonomy" id="27288"/>
    <lineage>
        <taxon>Eukaryota</taxon>
        <taxon>Fungi</taxon>
        <taxon>Dikarya</taxon>
        <taxon>Ascomycota</taxon>
        <taxon>Saccharomycotina</taxon>
        <taxon>Saccharomycetes</taxon>
        <taxon>Saccharomycetales</taxon>
        <taxon>Saccharomycetaceae</taxon>
        <taxon>Naumovozyma</taxon>
    </lineage>
</organism>
<sequence length="281" mass="32493">MKINVTKPLKWAQWTTYILVFLFLDVIIMGPLSCLIFHDFYHYLIPNDASQTFPLSKFQKITQEKGLVQFKQSIKRIPHESAQLPILSNNGIPEPIPLRDHVNYIMDLRLQLFCRTHQGEFPSTPLTVSLSSNVGRGTPLYVKEWQVVCMRPGADIYERELYSDAKTHGNRRAAFEREWVNTVHWEDVISLPPDTKHLTLSVEKRGAVELLFKMDDDDDGSAVQIRETFIQGLRYLMVKHRLLAYLFGCIVCYVVLSLMFLFTSVATFTFVSSRIVKMKTD</sequence>
<keyword evidence="1" id="KW-1133">Transmembrane helix</keyword>
<dbReference type="eggNOG" id="ENOG502S0BA">
    <property type="taxonomic scope" value="Eukaryota"/>
</dbReference>
<dbReference type="GeneID" id="96905836"/>
<evidence type="ECO:0000313" key="2">
    <source>
        <dbReference type="EMBL" id="CCC72139.1"/>
    </source>
</evidence>
<evidence type="ECO:0000256" key="1">
    <source>
        <dbReference type="SAM" id="Phobius"/>
    </source>
</evidence>
<dbReference type="GO" id="GO:0005811">
    <property type="term" value="C:lipid droplet"/>
    <property type="evidence" value="ECO:0007669"/>
    <property type="project" value="EnsemblFungi"/>
</dbReference>
<dbReference type="CDD" id="cd23994">
    <property type="entry name" value="Seipin_Sei1_like"/>
    <property type="match status" value="1"/>
</dbReference>
<evidence type="ECO:0008006" key="4">
    <source>
        <dbReference type="Google" id="ProtNLM"/>
    </source>
</evidence>